<feature type="signal peptide" evidence="2">
    <location>
        <begin position="1"/>
        <end position="24"/>
    </location>
</feature>
<accession>A0A9W8B418</accession>
<name>A0A9W8B418_9FUNG</name>
<organism evidence="3 4">
    <name type="scientific">Dimargaris verticillata</name>
    <dbReference type="NCBI Taxonomy" id="2761393"/>
    <lineage>
        <taxon>Eukaryota</taxon>
        <taxon>Fungi</taxon>
        <taxon>Fungi incertae sedis</taxon>
        <taxon>Zoopagomycota</taxon>
        <taxon>Kickxellomycotina</taxon>
        <taxon>Dimargaritomycetes</taxon>
        <taxon>Dimargaritales</taxon>
        <taxon>Dimargaritaceae</taxon>
        <taxon>Dimargaris</taxon>
    </lineage>
</organism>
<protein>
    <submittedName>
        <fullName evidence="3">Uncharacterized protein</fullName>
    </submittedName>
</protein>
<keyword evidence="2" id="KW-0732">Signal</keyword>
<dbReference type="OrthoDB" id="10510640at2759"/>
<feature type="chain" id="PRO_5040799048" evidence="2">
    <location>
        <begin position="25"/>
        <end position="338"/>
    </location>
</feature>
<dbReference type="EMBL" id="JANBQB010000371">
    <property type="protein sequence ID" value="KAJ1977146.1"/>
    <property type="molecule type" value="Genomic_DNA"/>
</dbReference>
<keyword evidence="4" id="KW-1185">Reference proteome</keyword>
<evidence type="ECO:0000313" key="4">
    <source>
        <dbReference type="Proteomes" id="UP001151582"/>
    </source>
</evidence>
<sequence length="338" mass="37842">MPKISKVVLVVGLGLLPHLAGVFGRPFGPLPPEQQIGTLPQDYNDSNGAKQEGAVPIPIPVQPSISQHSTPEDLMVLMNSLSMGGDDPRLIPGALLTDEPGTMYTEEEAVIQEFMRQVKHSDEIYARATPFGNYGLANDLKEVLKQMNSIESPSLNFRRAIAAVTEFVKDIPGQTVERTPYNQSMTELILYDVYTKWGKKMTDSERQLISDVFTEMKNIAGELSEMFQSYIIKFHDFLVAENYKRPDQSEAAFVSIDKVQALTMYIFDHFLRVDVDHEGQQDVMELFRLLTTSNSQNSTKHVISLLNGYTKRYNRKYSGIVGKILEKAEAQVQGSSGV</sequence>
<proteinExistence type="predicted"/>
<comment type="caution">
    <text evidence="3">The sequence shown here is derived from an EMBL/GenBank/DDBJ whole genome shotgun (WGS) entry which is preliminary data.</text>
</comment>
<dbReference type="Proteomes" id="UP001151582">
    <property type="component" value="Unassembled WGS sequence"/>
</dbReference>
<feature type="compositionally biased region" description="Polar residues" evidence="1">
    <location>
        <begin position="35"/>
        <end position="49"/>
    </location>
</feature>
<evidence type="ECO:0000256" key="2">
    <source>
        <dbReference type="SAM" id="SignalP"/>
    </source>
</evidence>
<reference evidence="3" key="1">
    <citation type="submission" date="2022-07" db="EMBL/GenBank/DDBJ databases">
        <title>Phylogenomic reconstructions and comparative analyses of Kickxellomycotina fungi.</title>
        <authorList>
            <person name="Reynolds N.K."/>
            <person name="Stajich J.E."/>
            <person name="Barry K."/>
            <person name="Grigoriev I.V."/>
            <person name="Crous P."/>
            <person name="Smith M.E."/>
        </authorList>
    </citation>
    <scope>NUCLEOTIDE SEQUENCE</scope>
    <source>
        <strain evidence="3">RSA 567</strain>
    </source>
</reference>
<dbReference type="AlphaFoldDB" id="A0A9W8B418"/>
<evidence type="ECO:0000313" key="3">
    <source>
        <dbReference type="EMBL" id="KAJ1977146.1"/>
    </source>
</evidence>
<gene>
    <name evidence="3" type="ORF">H4R34_003702</name>
</gene>
<feature type="region of interest" description="Disordered" evidence="1">
    <location>
        <begin position="33"/>
        <end position="65"/>
    </location>
</feature>
<evidence type="ECO:0000256" key="1">
    <source>
        <dbReference type="SAM" id="MobiDB-lite"/>
    </source>
</evidence>